<gene>
    <name evidence="2" type="ORF">ACFP90_06285</name>
</gene>
<protein>
    <submittedName>
        <fullName evidence="2">Uncharacterized protein</fullName>
    </submittedName>
</protein>
<organism evidence="2 3">
    <name type="scientific">Deinococcus multiflagellatus</name>
    <dbReference type="NCBI Taxonomy" id="1656887"/>
    <lineage>
        <taxon>Bacteria</taxon>
        <taxon>Thermotogati</taxon>
        <taxon>Deinococcota</taxon>
        <taxon>Deinococci</taxon>
        <taxon>Deinococcales</taxon>
        <taxon>Deinococcaceae</taxon>
        <taxon>Deinococcus</taxon>
    </lineage>
</organism>
<dbReference type="RefSeq" id="WP_224610180.1">
    <property type="nucleotide sequence ID" value="NZ_JAIQXV010000013.1"/>
</dbReference>
<accession>A0ABW1ZGK4</accession>
<comment type="caution">
    <text evidence="2">The sequence shown here is derived from an EMBL/GenBank/DDBJ whole genome shotgun (WGS) entry which is preliminary data.</text>
</comment>
<evidence type="ECO:0000313" key="3">
    <source>
        <dbReference type="Proteomes" id="UP001596317"/>
    </source>
</evidence>
<keyword evidence="1" id="KW-0732">Signal</keyword>
<feature type="signal peptide" evidence="1">
    <location>
        <begin position="1"/>
        <end position="18"/>
    </location>
</feature>
<dbReference type="EMBL" id="JBHSWB010000001">
    <property type="protein sequence ID" value="MFC6660001.1"/>
    <property type="molecule type" value="Genomic_DNA"/>
</dbReference>
<evidence type="ECO:0000313" key="2">
    <source>
        <dbReference type="EMBL" id="MFC6660001.1"/>
    </source>
</evidence>
<dbReference type="Proteomes" id="UP001596317">
    <property type="component" value="Unassembled WGS sequence"/>
</dbReference>
<proteinExistence type="predicted"/>
<reference evidence="3" key="1">
    <citation type="journal article" date="2019" name="Int. J. Syst. Evol. Microbiol.">
        <title>The Global Catalogue of Microorganisms (GCM) 10K type strain sequencing project: providing services to taxonomists for standard genome sequencing and annotation.</title>
        <authorList>
            <consortium name="The Broad Institute Genomics Platform"/>
            <consortium name="The Broad Institute Genome Sequencing Center for Infectious Disease"/>
            <person name="Wu L."/>
            <person name="Ma J."/>
        </authorList>
    </citation>
    <scope>NUCLEOTIDE SEQUENCE [LARGE SCALE GENOMIC DNA]</scope>
    <source>
        <strain evidence="3">CCUG 63830</strain>
    </source>
</reference>
<name>A0ABW1ZGK4_9DEIO</name>
<sequence>MNRALALVLLALAPSALAAPVTQYAVLKAAKVQTGLMTMTLDYIEVFYDSPEDAARAVELGYYPNARAFQAALPPSGVLARNVNPQLRTLKTDARTVFELACPEKPGAESSDIVPTPVSLTRFVSSWKGNPAACWPFAGGVVRLRLDGARVLKVSQVYFP</sequence>
<evidence type="ECO:0000256" key="1">
    <source>
        <dbReference type="SAM" id="SignalP"/>
    </source>
</evidence>
<keyword evidence="3" id="KW-1185">Reference proteome</keyword>
<feature type="chain" id="PRO_5046281644" evidence="1">
    <location>
        <begin position="19"/>
        <end position="160"/>
    </location>
</feature>